<reference evidence="2" key="1">
    <citation type="journal article" date="2012" name="Nature">
        <title>The oyster genome reveals stress adaptation and complexity of shell formation.</title>
        <authorList>
            <person name="Zhang G."/>
            <person name="Fang X."/>
            <person name="Guo X."/>
            <person name="Li L."/>
            <person name="Luo R."/>
            <person name="Xu F."/>
            <person name="Yang P."/>
            <person name="Zhang L."/>
            <person name="Wang X."/>
            <person name="Qi H."/>
            <person name="Xiong Z."/>
            <person name="Que H."/>
            <person name="Xie Y."/>
            <person name="Holland P.W."/>
            <person name="Paps J."/>
            <person name="Zhu Y."/>
            <person name="Wu F."/>
            <person name="Chen Y."/>
            <person name="Wang J."/>
            <person name="Peng C."/>
            <person name="Meng J."/>
            <person name="Yang L."/>
            <person name="Liu J."/>
            <person name="Wen B."/>
            <person name="Zhang N."/>
            <person name="Huang Z."/>
            <person name="Zhu Q."/>
            <person name="Feng Y."/>
            <person name="Mount A."/>
            <person name="Hedgecock D."/>
            <person name="Xu Z."/>
            <person name="Liu Y."/>
            <person name="Domazet-Loso T."/>
            <person name="Du Y."/>
            <person name="Sun X."/>
            <person name="Zhang S."/>
            <person name="Liu B."/>
            <person name="Cheng P."/>
            <person name="Jiang X."/>
            <person name="Li J."/>
            <person name="Fan D."/>
            <person name="Wang W."/>
            <person name="Fu W."/>
            <person name="Wang T."/>
            <person name="Wang B."/>
            <person name="Zhang J."/>
            <person name="Peng Z."/>
            <person name="Li Y."/>
            <person name="Li N."/>
            <person name="Wang J."/>
            <person name="Chen M."/>
            <person name="He Y."/>
            <person name="Tan F."/>
            <person name="Song X."/>
            <person name="Zheng Q."/>
            <person name="Huang R."/>
            <person name="Yang H."/>
            <person name="Du X."/>
            <person name="Chen L."/>
            <person name="Yang M."/>
            <person name="Gaffney P.M."/>
            <person name="Wang S."/>
            <person name="Luo L."/>
            <person name="She Z."/>
            <person name="Ming Y."/>
            <person name="Huang W."/>
            <person name="Zhang S."/>
            <person name="Huang B."/>
            <person name="Zhang Y."/>
            <person name="Qu T."/>
            <person name="Ni P."/>
            <person name="Miao G."/>
            <person name="Wang J."/>
            <person name="Wang Q."/>
            <person name="Steinberg C.E."/>
            <person name="Wang H."/>
            <person name="Li N."/>
            <person name="Qian L."/>
            <person name="Zhang G."/>
            <person name="Li Y."/>
            <person name="Yang H."/>
            <person name="Liu X."/>
            <person name="Wang J."/>
            <person name="Yin Y."/>
            <person name="Wang J."/>
        </authorList>
    </citation>
    <scope>NUCLEOTIDE SEQUENCE [LARGE SCALE GENOMIC DNA]</scope>
    <source>
        <strain evidence="2">05x7-T-G4-1.051#20</strain>
    </source>
</reference>
<evidence type="ECO:0000313" key="2">
    <source>
        <dbReference type="EMBL" id="EKC39614.1"/>
    </source>
</evidence>
<accession>K1R7P4</accession>
<dbReference type="AlphaFoldDB" id="K1R7P4"/>
<feature type="compositionally biased region" description="Basic and acidic residues" evidence="1">
    <location>
        <begin position="176"/>
        <end position="196"/>
    </location>
</feature>
<sequence length="196" mass="22651">MAKVTIDENARRMECSVIDDPSLNTKTIEFYKKFNSIDGHGKHLYLHGEVLKKPLQTDIGLNFRRFPEVGTGQDDVLLRFMAHDCGRDMRPALDIVGGHHYDCTEIRKEQENKTYEKSRRKKLMEKRAKTAVPFGPGPVMYPPGMKPHEVIVMNSLPRNRPRDTPKVVPLEDDIIYDNKRSSSEIRRDDGESRRET</sequence>
<dbReference type="HOGENOM" id="CLU_1391470_0_0_1"/>
<feature type="region of interest" description="Disordered" evidence="1">
    <location>
        <begin position="156"/>
        <end position="196"/>
    </location>
</feature>
<dbReference type="InParanoid" id="K1R7P4"/>
<evidence type="ECO:0000256" key="1">
    <source>
        <dbReference type="SAM" id="MobiDB-lite"/>
    </source>
</evidence>
<dbReference type="EMBL" id="JH817107">
    <property type="protein sequence ID" value="EKC39614.1"/>
    <property type="molecule type" value="Genomic_DNA"/>
</dbReference>
<gene>
    <name evidence="2" type="ORF">CGI_10001985</name>
</gene>
<proteinExistence type="predicted"/>
<name>K1R7P4_MAGGI</name>
<organism evidence="2">
    <name type="scientific">Magallana gigas</name>
    <name type="common">Pacific oyster</name>
    <name type="synonym">Crassostrea gigas</name>
    <dbReference type="NCBI Taxonomy" id="29159"/>
    <lineage>
        <taxon>Eukaryota</taxon>
        <taxon>Metazoa</taxon>
        <taxon>Spiralia</taxon>
        <taxon>Lophotrochozoa</taxon>
        <taxon>Mollusca</taxon>
        <taxon>Bivalvia</taxon>
        <taxon>Autobranchia</taxon>
        <taxon>Pteriomorphia</taxon>
        <taxon>Ostreida</taxon>
        <taxon>Ostreoidea</taxon>
        <taxon>Ostreidae</taxon>
        <taxon>Magallana</taxon>
    </lineage>
</organism>
<protein>
    <submittedName>
        <fullName evidence="2">Uncharacterized protein</fullName>
    </submittedName>
</protein>